<dbReference type="EMBL" id="JAMZMK010006930">
    <property type="protein sequence ID" value="KAI7746625.1"/>
    <property type="molecule type" value="Genomic_DNA"/>
</dbReference>
<sequence length="67" mass="7163">GGKEPKLNIHDHKIAPPTLTLNPSSSPKTLSKLKSTLNQGVIQAGLRESKIRGSLSSRVTLEGKSFL</sequence>
<feature type="region of interest" description="Disordered" evidence="1">
    <location>
        <begin position="1"/>
        <end position="31"/>
    </location>
</feature>
<feature type="compositionally biased region" description="Basic and acidic residues" evidence="1">
    <location>
        <begin position="1"/>
        <end position="14"/>
    </location>
</feature>
<evidence type="ECO:0000313" key="2">
    <source>
        <dbReference type="EMBL" id="KAI7746625.1"/>
    </source>
</evidence>
<protein>
    <submittedName>
        <fullName evidence="2">Uncharacterized protein</fullName>
    </submittedName>
</protein>
<reference evidence="2" key="1">
    <citation type="submission" date="2022-06" db="EMBL/GenBank/DDBJ databases">
        <title>Uncovering the hologenomic basis of an extraordinary plant invasion.</title>
        <authorList>
            <person name="Bieker V.C."/>
            <person name="Martin M.D."/>
            <person name="Gilbert T."/>
            <person name="Hodgins K."/>
            <person name="Battlay P."/>
            <person name="Petersen B."/>
            <person name="Wilson J."/>
        </authorList>
    </citation>
    <scope>NUCLEOTIDE SEQUENCE</scope>
    <source>
        <strain evidence="2">AA19_3_7</strain>
        <tissue evidence="2">Leaf</tissue>
    </source>
</reference>
<keyword evidence="3" id="KW-1185">Reference proteome</keyword>
<dbReference type="Proteomes" id="UP001206925">
    <property type="component" value="Unassembled WGS sequence"/>
</dbReference>
<gene>
    <name evidence="2" type="ORF">M8C21_008105</name>
</gene>
<feature type="compositionally biased region" description="Low complexity" evidence="1">
    <location>
        <begin position="16"/>
        <end position="31"/>
    </location>
</feature>
<feature type="non-terminal residue" evidence="2">
    <location>
        <position position="1"/>
    </location>
</feature>
<name>A0AAD5CSS7_AMBAR</name>
<comment type="caution">
    <text evidence="2">The sequence shown here is derived from an EMBL/GenBank/DDBJ whole genome shotgun (WGS) entry which is preliminary data.</text>
</comment>
<organism evidence="2 3">
    <name type="scientific">Ambrosia artemisiifolia</name>
    <name type="common">Common ragweed</name>
    <dbReference type="NCBI Taxonomy" id="4212"/>
    <lineage>
        <taxon>Eukaryota</taxon>
        <taxon>Viridiplantae</taxon>
        <taxon>Streptophyta</taxon>
        <taxon>Embryophyta</taxon>
        <taxon>Tracheophyta</taxon>
        <taxon>Spermatophyta</taxon>
        <taxon>Magnoliopsida</taxon>
        <taxon>eudicotyledons</taxon>
        <taxon>Gunneridae</taxon>
        <taxon>Pentapetalae</taxon>
        <taxon>asterids</taxon>
        <taxon>campanulids</taxon>
        <taxon>Asterales</taxon>
        <taxon>Asteraceae</taxon>
        <taxon>Asteroideae</taxon>
        <taxon>Heliantheae alliance</taxon>
        <taxon>Heliantheae</taxon>
        <taxon>Ambrosia</taxon>
    </lineage>
</organism>
<evidence type="ECO:0000313" key="3">
    <source>
        <dbReference type="Proteomes" id="UP001206925"/>
    </source>
</evidence>
<dbReference type="AlphaFoldDB" id="A0AAD5CSS7"/>
<accession>A0AAD5CSS7</accession>
<evidence type="ECO:0000256" key="1">
    <source>
        <dbReference type="SAM" id="MobiDB-lite"/>
    </source>
</evidence>
<proteinExistence type="predicted"/>